<keyword evidence="1" id="KW-0812">Transmembrane</keyword>
<feature type="transmembrane region" description="Helical" evidence="1">
    <location>
        <begin position="58"/>
        <end position="76"/>
    </location>
</feature>
<reference evidence="2 3" key="1">
    <citation type="submission" date="2024-09" db="EMBL/GenBank/DDBJ databases">
        <authorList>
            <person name="Sun Q."/>
            <person name="Mori K."/>
        </authorList>
    </citation>
    <scope>NUCLEOTIDE SEQUENCE [LARGE SCALE GENOMIC DNA]</scope>
    <source>
        <strain evidence="2 3">CCM 4839</strain>
    </source>
</reference>
<proteinExistence type="predicted"/>
<feature type="transmembrane region" description="Helical" evidence="1">
    <location>
        <begin position="7"/>
        <end position="26"/>
    </location>
</feature>
<keyword evidence="1" id="KW-0472">Membrane</keyword>
<dbReference type="EMBL" id="JBHLVF010000041">
    <property type="protein sequence ID" value="MFC0394259.1"/>
    <property type="molecule type" value="Genomic_DNA"/>
</dbReference>
<protein>
    <submittedName>
        <fullName evidence="2">Uncharacterized protein</fullName>
    </submittedName>
</protein>
<dbReference type="Proteomes" id="UP001589818">
    <property type="component" value="Unassembled WGS sequence"/>
</dbReference>
<evidence type="ECO:0000256" key="1">
    <source>
        <dbReference type="SAM" id="Phobius"/>
    </source>
</evidence>
<evidence type="ECO:0000313" key="2">
    <source>
        <dbReference type="EMBL" id="MFC0394259.1"/>
    </source>
</evidence>
<evidence type="ECO:0000313" key="3">
    <source>
        <dbReference type="Proteomes" id="UP001589818"/>
    </source>
</evidence>
<organism evidence="2 3">
    <name type="scientific">Paenibacillus mendelii</name>
    <dbReference type="NCBI Taxonomy" id="206163"/>
    <lineage>
        <taxon>Bacteria</taxon>
        <taxon>Bacillati</taxon>
        <taxon>Bacillota</taxon>
        <taxon>Bacilli</taxon>
        <taxon>Bacillales</taxon>
        <taxon>Paenibacillaceae</taxon>
        <taxon>Paenibacillus</taxon>
    </lineage>
</organism>
<accession>A0ABV6JFN8</accession>
<dbReference type="RefSeq" id="WP_204815417.1">
    <property type="nucleotide sequence ID" value="NZ_JANHOF010000001.1"/>
</dbReference>
<feature type="transmembrane region" description="Helical" evidence="1">
    <location>
        <begin position="32"/>
        <end position="51"/>
    </location>
</feature>
<comment type="caution">
    <text evidence="2">The sequence shown here is derived from an EMBL/GenBank/DDBJ whole genome shotgun (WGS) entry which is preliminary data.</text>
</comment>
<sequence>MKHTVLVFIKWAFVLILSILGVALLIAGKIGAGAMLICAAAIIILPLGRLIKNARILRWARIVVVAVLFMLAILSVSSTDIPLKDETSGYVFIDQISSIAQDVRDKLFGSSEPMQKPPNITKEAAFTYTKCMRNYGITDFPDPDFSDGGTSFEGISKLSASVEDIRKAGASCEHILKGSE</sequence>
<keyword evidence="3" id="KW-1185">Reference proteome</keyword>
<gene>
    <name evidence="2" type="ORF">ACFFJ8_23195</name>
</gene>
<name>A0ABV6JFN8_9BACL</name>
<keyword evidence="1" id="KW-1133">Transmembrane helix</keyword>